<sequence length="90" mass="9810">MIFAPKAIAAASASCLAQTAEVNMIERDWEKKIEPLTVRISTAVRITGLSRSRIYELIQSGELDTVKVGRATLIQYQSLKALTASEMAPS</sequence>
<dbReference type="RefSeq" id="WP_341786384.1">
    <property type="nucleotide sequence ID" value="NZ_JAAOZC010000012.1"/>
</dbReference>
<protein>
    <submittedName>
        <fullName evidence="2">Excisionase family DNA binding protein</fullName>
    </submittedName>
</protein>
<name>A0ABX0TYH0_9SPHN</name>
<keyword evidence="3" id="KW-1185">Reference proteome</keyword>
<organism evidence="2 3">
    <name type="scientific">Sphingomonas vulcanisoli</name>
    <dbReference type="NCBI Taxonomy" id="1658060"/>
    <lineage>
        <taxon>Bacteria</taxon>
        <taxon>Pseudomonadati</taxon>
        <taxon>Pseudomonadota</taxon>
        <taxon>Alphaproteobacteria</taxon>
        <taxon>Sphingomonadales</taxon>
        <taxon>Sphingomonadaceae</taxon>
        <taxon>Sphingomonas</taxon>
    </lineage>
</organism>
<evidence type="ECO:0000313" key="2">
    <source>
        <dbReference type="EMBL" id="NIJ09537.1"/>
    </source>
</evidence>
<proteinExistence type="predicted"/>
<gene>
    <name evidence="2" type="ORF">FHS31_003170</name>
</gene>
<comment type="caution">
    <text evidence="2">The sequence shown here is derived from an EMBL/GenBank/DDBJ whole genome shotgun (WGS) entry which is preliminary data.</text>
</comment>
<evidence type="ECO:0000259" key="1">
    <source>
        <dbReference type="Pfam" id="PF12728"/>
    </source>
</evidence>
<dbReference type="Pfam" id="PF12728">
    <property type="entry name" value="HTH_17"/>
    <property type="match status" value="1"/>
</dbReference>
<accession>A0ABX0TYH0</accession>
<dbReference type="InterPro" id="IPR041657">
    <property type="entry name" value="HTH_17"/>
</dbReference>
<feature type="domain" description="Helix-turn-helix" evidence="1">
    <location>
        <begin position="41"/>
        <end position="82"/>
    </location>
</feature>
<evidence type="ECO:0000313" key="3">
    <source>
        <dbReference type="Proteomes" id="UP000727456"/>
    </source>
</evidence>
<dbReference type="NCBIfam" id="TIGR01764">
    <property type="entry name" value="excise"/>
    <property type="match status" value="1"/>
</dbReference>
<dbReference type="InterPro" id="IPR010093">
    <property type="entry name" value="SinI_DNA-bd"/>
</dbReference>
<reference evidence="2 3" key="1">
    <citation type="submission" date="2020-03" db="EMBL/GenBank/DDBJ databases">
        <title>Genomic Encyclopedia of Type Strains, Phase III (KMG-III): the genomes of soil and plant-associated and newly described type strains.</title>
        <authorList>
            <person name="Whitman W."/>
        </authorList>
    </citation>
    <scope>NUCLEOTIDE SEQUENCE [LARGE SCALE GENOMIC DNA]</scope>
    <source>
        <strain evidence="2 3">CECT 8804</strain>
    </source>
</reference>
<dbReference type="EMBL" id="JAAOZC010000012">
    <property type="protein sequence ID" value="NIJ09537.1"/>
    <property type="molecule type" value="Genomic_DNA"/>
</dbReference>
<dbReference type="Proteomes" id="UP000727456">
    <property type="component" value="Unassembled WGS sequence"/>
</dbReference>